<organism evidence="2">
    <name type="scientific">freshwater metagenome</name>
    <dbReference type="NCBI Taxonomy" id="449393"/>
    <lineage>
        <taxon>unclassified sequences</taxon>
        <taxon>metagenomes</taxon>
        <taxon>ecological metagenomes</taxon>
    </lineage>
</organism>
<name>A0A6J5YYV1_9ZZZZ</name>
<keyword evidence="1" id="KW-1133">Transmembrane helix</keyword>
<dbReference type="EMBL" id="CAESAG010000029">
    <property type="protein sequence ID" value="CAB4332793.1"/>
    <property type="molecule type" value="Genomic_DNA"/>
</dbReference>
<accession>A0A6J5YYV1</accession>
<evidence type="ECO:0000313" key="2">
    <source>
        <dbReference type="EMBL" id="CAB4332793.1"/>
    </source>
</evidence>
<proteinExistence type="predicted"/>
<feature type="transmembrane region" description="Helical" evidence="1">
    <location>
        <begin position="12"/>
        <end position="35"/>
    </location>
</feature>
<protein>
    <submittedName>
        <fullName evidence="2">Unannotated protein</fullName>
    </submittedName>
</protein>
<keyword evidence="1" id="KW-0472">Membrane</keyword>
<reference evidence="2" key="1">
    <citation type="submission" date="2020-05" db="EMBL/GenBank/DDBJ databases">
        <authorList>
            <person name="Chiriac C."/>
            <person name="Salcher M."/>
            <person name="Ghai R."/>
            <person name="Kavagutti S V."/>
        </authorList>
    </citation>
    <scope>NUCLEOTIDE SEQUENCE</scope>
</reference>
<evidence type="ECO:0000256" key="1">
    <source>
        <dbReference type="SAM" id="Phobius"/>
    </source>
</evidence>
<keyword evidence="1" id="KW-0812">Transmembrane</keyword>
<feature type="transmembrane region" description="Helical" evidence="1">
    <location>
        <begin position="55"/>
        <end position="72"/>
    </location>
</feature>
<sequence>MREITALQLRIAYIFIALGILAGILGFVRTGALLISLGTGAIALAQWGKRRFERYLPLAIAVVLFGLAIALPKGL</sequence>
<gene>
    <name evidence="2" type="ORF">UFOPK4080_00316</name>
</gene>
<dbReference type="AlphaFoldDB" id="A0A6J5YYV1"/>